<name>A0A9D2ESV3_9FIRM</name>
<evidence type="ECO:0000256" key="1">
    <source>
        <dbReference type="ARBA" id="ARBA00023002"/>
    </source>
</evidence>
<dbReference type="EMBL" id="DXBP01000056">
    <property type="protein sequence ID" value="HIZ42782.1"/>
    <property type="molecule type" value="Genomic_DNA"/>
</dbReference>
<evidence type="ECO:0000256" key="2">
    <source>
        <dbReference type="ARBA" id="ARBA00048615"/>
    </source>
</evidence>
<dbReference type="Proteomes" id="UP000824048">
    <property type="component" value="Unassembled WGS sequence"/>
</dbReference>
<evidence type="ECO:0000259" key="3">
    <source>
        <dbReference type="Pfam" id="PF01232"/>
    </source>
</evidence>
<feature type="domain" description="Mannitol dehydrogenase C-terminal" evidence="4">
    <location>
        <begin position="322"/>
        <end position="514"/>
    </location>
</feature>
<dbReference type="GO" id="GO:0008926">
    <property type="term" value="F:mannitol-1-phosphate 5-dehydrogenase activity"/>
    <property type="evidence" value="ECO:0007669"/>
    <property type="project" value="UniProtKB-EC"/>
</dbReference>
<comment type="catalytic activity">
    <reaction evidence="2">
        <text>D-mannitol 1-phosphate + NAD(+) = beta-D-fructose 6-phosphate + NADH + H(+)</text>
        <dbReference type="Rhea" id="RHEA:19661"/>
        <dbReference type="ChEBI" id="CHEBI:15378"/>
        <dbReference type="ChEBI" id="CHEBI:57540"/>
        <dbReference type="ChEBI" id="CHEBI:57634"/>
        <dbReference type="ChEBI" id="CHEBI:57945"/>
        <dbReference type="ChEBI" id="CHEBI:61381"/>
        <dbReference type="EC" id="1.1.1.17"/>
    </reaction>
</comment>
<dbReference type="InterPro" id="IPR013118">
    <property type="entry name" value="Mannitol_DH_C"/>
</dbReference>
<dbReference type="InterPro" id="IPR008927">
    <property type="entry name" value="6-PGluconate_DH-like_C_sf"/>
</dbReference>
<gene>
    <name evidence="5" type="ORF">H9811_09495</name>
</gene>
<proteinExistence type="predicted"/>
<accession>A0A9D2ESV3</accession>
<sequence length="538" mass="58914">MQMNASSIVNQKAEWEKLGVKLPQFDHAAMTAATKEHPVWVHFGAGNIFRGFIAALQQKLLNEGLADRGIIAADTFDYDIIDKIYTPYDNLTMMVTLNPDGSTSREIIGSVAEGLRADSSDAAMMARFKEIFTDPGLQMISFTITEKGYALYRPDGSLMPVVQADMDEGPAHARHAMSMVAALLFERFNAGAAPLAVVSMDNCSHNGEKLQSSVMTVAKAWAEKGFVGQDFIDYLTDESKITFPWSMIDKITPRPHKIVEESLAKDGIEDMAPIVTSKNTFIAAFVNAERPQYLVVEDKFPNGRPALEKAGVYMTDRETVNKTERMKVTTCLNPLHTAMSVYGCMLGYTLICDEMKDADIVALIKRLGYVEGLPVVVNPGILEPKAFIDEVVEQRLPNPFMPDAPQRIATDTSQKVGIRFGETIKSYIAEGRDLNTLVSIPLAIAGWLRYLLAVDDNGNAFEVSADPLKDDLQAKLAGIEVGKPETYQGQLKAILANASIFGTDLTQTVLADKIEAYFVAELAGVGAVRKTLHEALNG</sequence>
<dbReference type="SUPFAM" id="SSF48179">
    <property type="entry name" value="6-phosphogluconate dehydrogenase C-terminal domain-like"/>
    <property type="match status" value="1"/>
</dbReference>
<keyword evidence="1" id="KW-0560">Oxidoreductase</keyword>
<dbReference type="Pfam" id="PF08125">
    <property type="entry name" value="Mannitol_dh_C"/>
    <property type="match status" value="1"/>
</dbReference>
<comment type="caution">
    <text evidence="5">The sequence shown here is derived from an EMBL/GenBank/DDBJ whole genome shotgun (WGS) entry which is preliminary data.</text>
</comment>
<feature type="domain" description="Mannitol dehydrogenase N-terminal" evidence="3">
    <location>
        <begin position="41"/>
        <end position="309"/>
    </location>
</feature>
<dbReference type="Pfam" id="PF01232">
    <property type="entry name" value="Mannitol_dh"/>
    <property type="match status" value="1"/>
</dbReference>
<evidence type="ECO:0000259" key="4">
    <source>
        <dbReference type="Pfam" id="PF08125"/>
    </source>
</evidence>
<protein>
    <submittedName>
        <fullName evidence="5">Mannitol dehydrogenase family protein</fullName>
    </submittedName>
</protein>
<evidence type="ECO:0000313" key="6">
    <source>
        <dbReference type="Proteomes" id="UP000824048"/>
    </source>
</evidence>
<dbReference type="SUPFAM" id="SSF51735">
    <property type="entry name" value="NAD(P)-binding Rossmann-fold domains"/>
    <property type="match status" value="1"/>
</dbReference>
<dbReference type="InterPro" id="IPR050988">
    <property type="entry name" value="Mannitol_DH/Oxidoreductase"/>
</dbReference>
<dbReference type="PANTHER" id="PTHR43362">
    <property type="entry name" value="MANNITOL DEHYDROGENASE DSF1-RELATED"/>
    <property type="match status" value="1"/>
</dbReference>
<dbReference type="Gene3D" id="3.40.50.720">
    <property type="entry name" value="NAD(P)-binding Rossmann-like Domain"/>
    <property type="match status" value="1"/>
</dbReference>
<dbReference type="InterPro" id="IPR013131">
    <property type="entry name" value="Mannitol_DH_N"/>
</dbReference>
<dbReference type="InterPro" id="IPR036291">
    <property type="entry name" value="NAD(P)-bd_dom_sf"/>
</dbReference>
<reference evidence="5" key="2">
    <citation type="submission" date="2021-04" db="EMBL/GenBank/DDBJ databases">
        <authorList>
            <person name="Gilroy R."/>
        </authorList>
    </citation>
    <scope>NUCLEOTIDE SEQUENCE</scope>
    <source>
        <strain evidence="5">ChiSxjej1B13-11774</strain>
    </source>
</reference>
<dbReference type="AlphaFoldDB" id="A0A9D2ESV3"/>
<dbReference type="Gene3D" id="1.10.1040.10">
    <property type="entry name" value="N-(1-d-carboxylethyl)-l-norvaline Dehydrogenase, domain 2"/>
    <property type="match status" value="1"/>
</dbReference>
<organism evidence="5 6">
    <name type="scientific">Candidatus Gemmiger excrementigallinarum</name>
    <dbReference type="NCBI Taxonomy" id="2838609"/>
    <lineage>
        <taxon>Bacteria</taxon>
        <taxon>Bacillati</taxon>
        <taxon>Bacillota</taxon>
        <taxon>Clostridia</taxon>
        <taxon>Eubacteriales</taxon>
        <taxon>Gemmiger</taxon>
    </lineage>
</organism>
<dbReference type="PANTHER" id="PTHR43362:SF1">
    <property type="entry name" value="MANNITOL DEHYDROGENASE 2-RELATED"/>
    <property type="match status" value="1"/>
</dbReference>
<reference evidence="5" key="1">
    <citation type="journal article" date="2021" name="PeerJ">
        <title>Extensive microbial diversity within the chicken gut microbiome revealed by metagenomics and culture.</title>
        <authorList>
            <person name="Gilroy R."/>
            <person name="Ravi A."/>
            <person name="Getino M."/>
            <person name="Pursley I."/>
            <person name="Horton D.L."/>
            <person name="Alikhan N.F."/>
            <person name="Baker D."/>
            <person name="Gharbi K."/>
            <person name="Hall N."/>
            <person name="Watson M."/>
            <person name="Adriaenssens E.M."/>
            <person name="Foster-Nyarko E."/>
            <person name="Jarju S."/>
            <person name="Secka A."/>
            <person name="Antonio M."/>
            <person name="Oren A."/>
            <person name="Chaudhuri R.R."/>
            <person name="La Ragione R."/>
            <person name="Hildebrand F."/>
            <person name="Pallen M.J."/>
        </authorList>
    </citation>
    <scope>NUCLEOTIDE SEQUENCE</scope>
    <source>
        <strain evidence="5">ChiSxjej1B13-11774</strain>
    </source>
</reference>
<evidence type="ECO:0000313" key="5">
    <source>
        <dbReference type="EMBL" id="HIZ42782.1"/>
    </source>
</evidence>
<dbReference type="InterPro" id="IPR013328">
    <property type="entry name" value="6PGD_dom2"/>
</dbReference>